<dbReference type="InterPro" id="IPR044751">
    <property type="entry name" value="Ion_transp-like_CBS"/>
</dbReference>
<dbReference type="EMBL" id="ML170228">
    <property type="protein sequence ID" value="TDL17072.1"/>
    <property type="molecule type" value="Genomic_DNA"/>
</dbReference>
<evidence type="ECO:0000256" key="3">
    <source>
        <dbReference type="ARBA" id="ARBA00022989"/>
    </source>
</evidence>
<evidence type="ECO:0000256" key="7">
    <source>
        <dbReference type="SAM" id="Phobius"/>
    </source>
</evidence>
<accession>A0A4Y7PQD7</accession>
<dbReference type="GO" id="GO:0005737">
    <property type="term" value="C:cytoplasm"/>
    <property type="evidence" value="ECO:0007669"/>
    <property type="project" value="TreeGrafter"/>
</dbReference>
<keyword evidence="3 5" id="KW-1133">Transmembrane helix</keyword>
<dbReference type="GO" id="GO:0030026">
    <property type="term" value="P:intracellular manganese ion homeostasis"/>
    <property type="evidence" value="ECO:0007669"/>
    <property type="project" value="TreeGrafter"/>
</dbReference>
<dbReference type="VEuPathDB" id="FungiDB:BD410DRAFT_754761"/>
<evidence type="ECO:0000256" key="1">
    <source>
        <dbReference type="ARBA" id="ARBA00004141"/>
    </source>
</evidence>
<dbReference type="AlphaFoldDB" id="A0A4Y7PQD7"/>
<keyword evidence="4 5" id="KW-0472">Membrane</keyword>
<feature type="compositionally biased region" description="Basic residues" evidence="6">
    <location>
        <begin position="423"/>
        <end position="432"/>
    </location>
</feature>
<evidence type="ECO:0000313" key="11">
    <source>
        <dbReference type="Proteomes" id="UP000294933"/>
    </source>
</evidence>
<evidence type="ECO:0000256" key="2">
    <source>
        <dbReference type="ARBA" id="ARBA00022692"/>
    </source>
</evidence>
<dbReference type="GO" id="GO:0010960">
    <property type="term" value="P:magnesium ion homeostasis"/>
    <property type="evidence" value="ECO:0007669"/>
    <property type="project" value="InterPro"/>
</dbReference>
<feature type="chain" id="PRO_5021442421" evidence="8">
    <location>
        <begin position="16"/>
        <end position="858"/>
    </location>
</feature>
<feature type="transmembrane region" description="Helical" evidence="7">
    <location>
        <begin position="151"/>
        <end position="174"/>
    </location>
</feature>
<dbReference type="Pfam" id="PF01595">
    <property type="entry name" value="CNNM"/>
    <property type="match status" value="1"/>
</dbReference>
<gene>
    <name evidence="10" type="ORF">BD410DRAFT_754761</name>
</gene>
<reference evidence="10 11" key="1">
    <citation type="submission" date="2018-06" db="EMBL/GenBank/DDBJ databases">
        <title>A transcriptomic atlas of mushroom development highlights an independent origin of complex multicellularity.</title>
        <authorList>
            <consortium name="DOE Joint Genome Institute"/>
            <person name="Krizsan K."/>
            <person name="Almasi E."/>
            <person name="Merenyi Z."/>
            <person name="Sahu N."/>
            <person name="Viragh M."/>
            <person name="Koszo T."/>
            <person name="Mondo S."/>
            <person name="Kiss B."/>
            <person name="Balint B."/>
            <person name="Kues U."/>
            <person name="Barry K."/>
            <person name="Hegedus J.C."/>
            <person name="Henrissat B."/>
            <person name="Johnson J."/>
            <person name="Lipzen A."/>
            <person name="Ohm R."/>
            <person name="Nagy I."/>
            <person name="Pangilinan J."/>
            <person name="Yan J."/>
            <person name="Xiong Y."/>
            <person name="Grigoriev I.V."/>
            <person name="Hibbett D.S."/>
            <person name="Nagy L.G."/>
        </authorList>
    </citation>
    <scope>NUCLEOTIDE SEQUENCE [LARGE SCALE GENOMIC DNA]</scope>
    <source>
        <strain evidence="10 11">SZMC22713</strain>
    </source>
</reference>
<feature type="region of interest" description="Disordered" evidence="6">
    <location>
        <begin position="591"/>
        <end position="696"/>
    </location>
</feature>
<feature type="compositionally biased region" description="Low complexity" evidence="6">
    <location>
        <begin position="684"/>
        <end position="696"/>
    </location>
</feature>
<organism evidence="10 11">
    <name type="scientific">Rickenella mellea</name>
    <dbReference type="NCBI Taxonomy" id="50990"/>
    <lineage>
        <taxon>Eukaryota</taxon>
        <taxon>Fungi</taxon>
        <taxon>Dikarya</taxon>
        <taxon>Basidiomycota</taxon>
        <taxon>Agaricomycotina</taxon>
        <taxon>Agaricomycetes</taxon>
        <taxon>Hymenochaetales</taxon>
        <taxon>Rickenellaceae</taxon>
        <taxon>Rickenella</taxon>
    </lineage>
</organism>
<dbReference type="SUPFAM" id="SSF54631">
    <property type="entry name" value="CBS-domain pair"/>
    <property type="match status" value="1"/>
</dbReference>
<keyword evidence="11" id="KW-1185">Reference proteome</keyword>
<dbReference type="Proteomes" id="UP000294933">
    <property type="component" value="Unassembled WGS sequence"/>
</dbReference>
<feature type="compositionally biased region" description="Acidic residues" evidence="6">
    <location>
        <begin position="378"/>
        <end position="389"/>
    </location>
</feature>
<evidence type="ECO:0000256" key="6">
    <source>
        <dbReference type="SAM" id="MobiDB-lite"/>
    </source>
</evidence>
<dbReference type="PROSITE" id="PS51846">
    <property type="entry name" value="CNNM"/>
    <property type="match status" value="1"/>
</dbReference>
<evidence type="ECO:0000259" key="9">
    <source>
        <dbReference type="PROSITE" id="PS51846"/>
    </source>
</evidence>
<feature type="region of interest" description="Disordered" evidence="6">
    <location>
        <begin position="371"/>
        <end position="467"/>
    </location>
</feature>
<keyword evidence="2 5" id="KW-0812">Transmembrane</keyword>
<protein>
    <submittedName>
        <fullName evidence="10">DUF21-domain-containing protein</fullName>
    </submittedName>
</protein>
<dbReference type="InterPro" id="IPR046342">
    <property type="entry name" value="CBS_dom_sf"/>
</dbReference>
<name>A0A4Y7PQD7_9AGAM</name>
<feature type="transmembrane region" description="Helical" evidence="7">
    <location>
        <begin position="94"/>
        <end position="114"/>
    </location>
</feature>
<feature type="compositionally biased region" description="Basic and acidic residues" evidence="6">
    <location>
        <begin position="849"/>
        <end position="858"/>
    </location>
</feature>
<sequence>MVIAFNFLHNALALALPNSSQLARRSDPEPHDTKFIVFACLIPVLVIMSGVFAGLTLGYMSLDETQLNVLSISGSPKQQEYANKIKPIRKNGHLLLVTLLLANMIVNESLPVIADPVLGGGIQSVVVSTVLIVLFAEIIPQSICTRHGLYIGAKMAGPVQILIYTFGIIAWPVAKLLEWTLGPHHGIIYRRAELKELIAMHSQISPHGGDLRTDTVTIIGATLDLEEKVVRQAMTPIAKVFMLSINAKLDYDTLRKVCATGHSRIPVYEEIEVDLSPAPGLPPKKTKVQKIIGILLVKQCVLLDPQDAVPVRKLRLNKVPFVPQNEPLLGILDRFQEGRSHMAIVSRISVERAKSVKTAVKKGLTQRLRGAVLGDSDTSSEDTSDESSDESTKADSGNKDNPGGAEKSGDEKEKEKDGGTSRMRSRKGKFRKNKAEDIEKGSPRDEARRHKKLSNPLNTSAKEQSMPADAVLTKASAEEYIAAQGIDPAVMPLGIITLEDVLEELIGEEIYDEFDPEGAAHSQSYVPPTAPEPSAHSPEVKSGNPTSISTPTTPNQISTPDAPSGKSALAMPRPVLAMPKPVLPSLKNLGFLRSRSAPPTPRNPDARRNSVPGVGIGATAVGNSATAPPTDVPPNGAGSSVPDGAQVNTGTSDADRGRVAPPQVITTTPEGDSAAVLDLIKENPSPSTSLASSTSPSVNAGAFPFVSNPQPPIRSVLSPTTVTSPSALPAPASVSAQNAQMPVTSTLPQVHTPVPVVGTGVLPLEAVLVERKRRERAAAAASAVLGSPSKQVSGGFSPVVSPIGSKPGTPSGIKSKGFKSAPLDGATTLAGTTKGEEQTKEVGPTSIPSEKDKTGPDK</sequence>
<evidence type="ECO:0000313" key="10">
    <source>
        <dbReference type="EMBL" id="TDL17072.1"/>
    </source>
</evidence>
<dbReference type="GO" id="GO:0016020">
    <property type="term" value="C:membrane"/>
    <property type="evidence" value="ECO:0007669"/>
    <property type="project" value="UniProtKB-SubCell"/>
</dbReference>
<feature type="domain" description="CNNM transmembrane" evidence="9">
    <location>
        <begin position="31"/>
        <end position="215"/>
    </location>
</feature>
<feature type="region of interest" description="Disordered" evidence="6">
    <location>
        <begin position="777"/>
        <end position="858"/>
    </location>
</feature>
<dbReference type="OrthoDB" id="5353557at2759"/>
<evidence type="ECO:0000256" key="5">
    <source>
        <dbReference type="PROSITE-ProRule" id="PRU01193"/>
    </source>
</evidence>
<feature type="region of interest" description="Disordered" evidence="6">
    <location>
        <begin position="513"/>
        <end position="569"/>
    </location>
</feature>
<dbReference type="FunFam" id="3.10.580.10:FF:000053">
    <property type="entry name" value="Unplaced genomic scaffold supercont1.12, whole genome shotgun sequence"/>
    <property type="match status" value="1"/>
</dbReference>
<dbReference type="CDD" id="cd04590">
    <property type="entry name" value="CBS_pair_CorC_HlyC_assoc"/>
    <property type="match status" value="1"/>
</dbReference>
<feature type="compositionally biased region" description="Basic and acidic residues" evidence="6">
    <location>
        <begin position="433"/>
        <end position="448"/>
    </location>
</feature>
<dbReference type="InterPro" id="IPR045095">
    <property type="entry name" value="ACDP"/>
</dbReference>
<dbReference type="InterPro" id="IPR002550">
    <property type="entry name" value="CNNM"/>
</dbReference>
<comment type="subcellular location">
    <subcellularLocation>
        <location evidence="1">Membrane</location>
        <topology evidence="1">Multi-pass membrane protein</topology>
    </subcellularLocation>
</comment>
<dbReference type="PANTHER" id="PTHR12064">
    <property type="entry name" value="METAL TRANSPORTER CNNM"/>
    <property type="match status" value="1"/>
</dbReference>
<keyword evidence="8" id="KW-0732">Signal</keyword>
<feature type="signal peptide" evidence="8">
    <location>
        <begin position="1"/>
        <end position="15"/>
    </location>
</feature>
<dbReference type="STRING" id="50990.A0A4Y7PQD7"/>
<feature type="transmembrane region" description="Helical" evidence="7">
    <location>
        <begin position="120"/>
        <end position="139"/>
    </location>
</feature>
<proteinExistence type="predicted"/>
<feature type="transmembrane region" description="Helical" evidence="7">
    <location>
        <begin position="35"/>
        <end position="57"/>
    </location>
</feature>
<dbReference type="Gene3D" id="3.10.580.10">
    <property type="entry name" value="CBS-domain"/>
    <property type="match status" value="2"/>
</dbReference>
<feature type="compositionally biased region" description="Basic and acidic residues" evidence="6">
    <location>
        <begin position="407"/>
        <end position="419"/>
    </location>
</feature>
<dbReference type="PANTHER" id="PTHR12064:SF90">
    <property type="entry name" value="CNNM TRANSMEMBRANE DOMAIN-CONTAINING PROTEIN"/>
    <property type="match status" value="1"/>
</dbReference>
<evidence type="ECO:0000256" key="4">
    <source>
        <dbReference type="ARBA" id="ARBA00023136"/>
    </source>
</evidence>
<evidence type="ECO:0000256" key="8">
    <source>
        <dbReference type="SAM" id="SignalP"/>
    </source>
</evidence>
<feature type="compositionally biased region" description="Low complexity" evidence="6">
    <location>
        <begin position="542"/>
        <end position="560"/>
    </location>
</feature>